<evidence type="ECO:0000256" key="1">
    <source>
        <dbReference type="ARBA" id="ARBA00010574"/>
    </source>
</evidence>
<dbReference type="GO" id="GO:0017148">
    <property type="term" value="P:negative regulation of translation"/>
    <property type="evidence" value="ECO:0007669"/>
    <property type="project" value="UniProtKB-UniRule"/>
</dbReference>
<evidence type="ECO:0000256" key="2">
    <source>
        <dbReference type="HAMAP-Rule" id="MF_01477"/>
    </source>
</evidence>
<dbReference type="Proteomes" id="UP000295807">
    <property type="component" value="Unassembled WGS sequence"/>
</dbReference>
<keyword evidence="2" id="KW-0678">Repressor</keyword>
<dbReference type="GO" id="GO:0042256">
    <property type="term" value="P:cytosolic ribosome assembly"/>
    <property type="evidence" value="ECO:0007669"/>
    <property type="project" value="UniProtKB-UniRule"/>
</dbReference>
<accession>A0A4R3KZM8</accession>
<name>A0A4R3KZM8_9SPHI</name>
<comment type="subunit">
    <text evidence="2">Interacts with ribosomal protein uL14 (rplN).</text>
</comment>
<dbReference type="PANTHER" id="PTHR21043:SF0">
    <property type="entry name" value="MITOCHONDRIAL ASSEMBLY OF RIBOSOMAL LARGE SUBUNIT PROTEIN 1"/>
    <property type="match status" value="1"/>
</dbReference>
<dbReference type="GO" id="GO:0043023">
    <property type="term" value="F:ribosomal large subunit binding"/>
    <property type="evidence" value="ECO:0007669"/>
    <property type="project" value="TreeGrafter"/>
</dbReference>
<gene>
    <name evidence="2" type="primary">rsfS</name>
    <name evidence="3" type="ORF">EDD80_101288</name>
</gene>
<comment type="subcellular location">
    <subcellularLocation>
        <location evidence="2">Cytoplasm</location>
    </subcellularLocation>
</comment>
<evidence type="ECO:0000313" key="3">
    <source>
        <dbReference type="EMBL" id="TCS90090.1"/>
    </source>
</evidence>
<reference evidence="3 4" key="1">
    <citation type="submission" date="2019-03" db="EMBL/GenBank/DDBJ databases">
        <title>Genomic Encyclopedia of Type Strains, Phase IV (KMG-IV): sequencing the most valuable type-strain genomes for metagenomic binning, comparative biology and taxonomic classification.</title>
        <authorList>
            <person name="Goeker M."/>
        </authorList>
    </citation>
    <scope>NUCLEOTIDE SEQUENCE [LARGE SCALE GENOMIC DNA]</scope>
    <source>
        <strain evidence="3 4">DSM 21100</strain>
    </source>
</reference>
<dbReference type="SUPFAM" id="SSF81301">
    <property type="entry name" value="Nucleotidyltransferase"/>
    <property type="match status" value="1"/>
</dbReference>
<sequence length="123" mass="14212">MVLKKRKDDPGLIQDIAVQGIIEKKGQEIVCLDLRNVNTSVADYFIVCHAESGTQVRAIADSVEEEIYKAFREDPWQKEGVENSEWIILDYVTVVVHIFKKEKRYFYGIEELWGDAEVIYQSA</sequence>
<comment type="function">
    <text evidence="2">Functions as a ribosomal silencing factor. Interacts with ribosomal protein uL14 (rplN), blocking formation of intersubunit bridge B8. Prevents association of the 30S and 50S ribosomal subunits and the formation of functional ribosomes, thus repressing translation.</text>
</comment>
<dbReference type="HAMAP" id="MF_01477">
    <property type="entry name" value="Iojap_RsfS"/>
    <property type="match status" value="1"/>
</dbReference>
<keyword evidence="2" id="KW-0963">Cytoplasm</keyword>
<keyword evidence="2" id="KW-0810">Translation regulation</keyword>
<dbReference type="PANTHER" id="PTHR21043">
    <property type="entry name" value="IOJAP SUPERFAMILY ORTHOLOG"/>
    <property type="match status" value="1"/>
</dbReference>
<evidence type="ECO:0000313" key="4">
    <source>
        <dbReference type="Proteomes" id="UP000295807"/>
    </source>
</evidence>
<dbReference type="GO" id="GO:0005737">
    <property type="term" value="C:cytoplasm"/>
    <property type="evidence" value="ECO:0007669"/>
    <property type="project" value="UniProtKB-SubCell"/>
</dbReference>
<comment type="similarity">
    <text evidence="1 2">Belongs to the Iojap/RsfS family.</text>
</comment>
<dbReference type="EMBL" id="SMAD01000001">
    <property type="protein sequence ID" value="TCS90090.1"/>
    <property type="molecule type" value="Genomic_DNA"/>
</dbReference>
<dbReference type="Gene3D" id="3.30.460.10">
    <property type="entry name" value="Beta Polymerase, domain 2"/>
    <property type="match status" value="1"/>
</dbReference>
<protein>
    <recommendedName>
        <fullName evidence="2">Ribosomal silencing factor RsfS</fullName>
    </recommendedName>
</protein>
<dbReference type="GO" id="GO:0090071">
    <property type="term" value="P:negative regulation of ribosome biogenesis"/>
    <property type="evidence" value="ECO:0007669"/>
    <property type="project" value="UniProtKB-UniRule"/>
</dbReference>
<dbReference type="InterPro" id="IPR043519">
    <property type="entry name" value="NT_sf"/>
</dbReference>
<dbReference type="OrthoDB" id="9793681at2"/>
<dbReference type="NCBIfam" id="TIGR00090">
    <property type="entry name" value="rsfS_iojap_ybeB"/>
    <property type="match status" value="1"/>
</dbReference>
<keyword evidence="4" id="KW-1185">Reference proteome</keyword>
<dbReference type="RefSeq" id="WP_132127550.1">
    <property type="nucleotide sequence ID" value="NZ_CP042432.1"/>
</dbReference>
<dbReference type="Pfam" id="PF02410">
    <property type="entry name" value="RsfS"/>
    <property type="match status" value="1"/>
</dbReference>
<organism evidence="3 4">
    <name type="scientific">Anseongella ginsenosidimutans</name>
    <dbReference type="NCBI Taxonomy" id="496056"/>
    <lineage>
        <taxon>Bacteria</taxon>
        <taxon>Pseudomonadati</taxon>
        <taxon>Bacteroidota</taxon>
        <taxon>Sphingobacteriia</taxon>
        <taxon>Sphingobacteriales</taxon>
        <taxon>Sphingobacteriaceae</taxon>
        <taxon>Anseongella</taxon>
    </lineage>
</organism>
<dbReference type="AlphaFoldDB" id="A0A4R3KZM8"/>
<dbReference type="InterPro" id="IPR004394">
    <property type="entry name" value="Iojap/RsfS/C7orf30"/>
</dbReference>
<comment type="caution">
    <text evidence="3">The sequence shown here is derived from an EMBL/GenBank/DDBJ whole genome shotgun (WGS) entry which is preliminary data.</text>
</comment>
<proteinExistence type="inferred from homology"/>